<dbReference type="EMBL" id="CAJNNV010031441">
    <property type="protein sequence ID" value="CAE8636234.1"/>
    <property type="molecule type" value="Genomic_DNA"/>
</dbReference>
<feature type="compositionally biased region" description="Basic and acidic residues" evidence="3">
    <location>
        <begin position="47"/>
        <end position="62"/>
    </location>
</feature>
<dbReference type="SMART" id="SM00612">
    <property type="entry name" value="Kelch"/>
    <property type="match status" value="2"/>
</dbReference>
<dbReference type="Proteomes" id="UP000654075">
    <property type="component" value="Unassembled WGS sequence"/>
</dbReference>
<dbReference type="PANTHER" id="PTHR46344:SF27">
    <property type="entry name" value="KELCH REPEAT SUPERFAMILY PROTEIN"/>
    <property type="match status" value="1"/>
</dbReference>
<name>A0A813HEC2_POLGL</name>
<dbReference type="SUPFAM" id="SSF117281">
    <property type="entry name" value="Kelch motif"/>
    <property type="match status" value="1"/>
</dbReference>
<feature type="compositionally biased region" description="Basic and acidic residues" evidence="3">
    <location>
        <begin position="106"/>
        <end position="121"/>
    </location>
</feature>
<gene>
    <name evidence="4" type="ORF">PGLA1383_LOCUS51732</name>
</gene>
<comment type="caution">
    <text evidence="4">The sequence shown here is derived from an EMBL/GenBank/DDBJ whole genome shotgun (WGS) entry which is preliminary data.</text>
</comment>
<dbReference type="PANTHER" id="PTHR46344">
    <property type="entry name" value="OS02G0202900 PROTEIN"/>
    <property type="match status" value="1"/>
</dbReference>
<feature type="region of interest" description="Disordered" evidence="3">
    <location>
        <begin position="164"/>
        <end position="192"/>
    </location>
</feature>
<feature type="region of interest" description="Disordered" evidence="3">
    <location>
        <begin position="1"/>
        <end position="22"/>
    </location>
</feature>
<dbReference type="Gene3D" id="2.120.10.80">
    <property type="entry name" value="Kelch-type beta propeller"/>
    <property type="match status" value="1"/>
</dbReference>
<reference evidence="4" key="1">
    <citation type="submission" date="2021-02" db="EMBL/GenBank/DDBJ databases">
        <authorList>
            <person name="Dougan E. K."/>
            <person name="Rhodes N."/>
            <person name="Thang M."/>
            <person name="Chan C."/>
        </authorList>
    </citation>
    <scope>NUCLEOTIDE SEQUENCE</scope>
</reference>
<dbReference type="OrthoDB" id="45365at2759"/>
<organism evidence="4 5">
    <name type="scientific">Polarella glacialis</name>
    <name type="common">Dinoflagellate</name>
    <dbReference type="NCBI Taxonomy" id="89957"/>
    <lineage>
        <taxon>Eukaryota</taxon>
        <taxon>Sar</taxon>
        <taxon>Alveolata</taxon>
        <taxon>Dinophyceae</taxon>
        <taxon>Suessiales</taxon>
        <taxon>Suessiaceae</taxon>
        <taxon>Polarella</taxon>
    </lineage>
</organism>
<proteinExistence type="predicted"/>
<evidence type="ECO:0000256" key="2">
    <source>
        <dbReference type="ARBA" id="ARBA00022737"/>
    </source>
</evidence>
<evidence type="ECO:0000256" key="1">
    <source>
        <dbReference type="ARBA" id="ARBA00022441"/>
    </source>
</evidence>
<dbReference type="InterPro" id="IPR006652">
    <property type="entry name" value="Kelch_1"/>
</dbReference>
<accession>A0A813HEC2</accession>
<protein>
    <submittedName>
        <fullName evidence="4">Uncharacterized protein</fullName>
    </submittedName>
</protein>
<sequence length="535" mass="57314">MQTDGSSSGSGSLVEASSAGDLERHAAAELQALQRSAEEQLQSLQVREAELSSRERAAEEQQMHAASQQASLAGDLERHAAVASKEAELQALQRSAEEQLQSLQVREAELSSRERAAEEQQMHAASQQASLAGDLERHAAVASKEAELQALQRSAEEQLQSLQVREAELSSRERAAEEQQMHAASQQTARVSAAEHNVFAAATTPPSRAKDDDRHAGMDWGRQCLPNSISAAALAPGTSVESWGESNYMHSDHIDQFGFGHFEFFGEHTDKKKAEPSAAASLAPEGIAALAEAAAASLSLEGIDALAEAMAVVKDNLSPAHLAEFTKDKIEALARKFPARTFKVLMWHTLGASKLADVATTGTGPILSHLARQALSSVERYDPVSGAWEPPPPEHAVQWTRTVLAQNLPLSFFLATLFSQLLPSMEEPRHGASAGRVHSRIFVFGGHNGTLALTTAESLDLAVGVRWRSIGDMCHGREGAGGATLAGLIYVCGGLDGNRRAMQSTECFNPNTGRWEQVEVMETRRAFVAATAAPV</sequence>
<dbReference type="Pfam" id="PF01344">
    <property type="entry name" value="Kelch_1"/>
    <property type="match status" value="2"/>
</dbReference>
<feature type="compositionally biased region" description="Low complexity" evidence="3">
    <location>
        <begin position="1"/>
        <end position="20"/>
    </location>
</feature>
<feature type="compositionally biased region" description="Basic and acidic residues" evidence="3">
    <location>
        <begin position="75"/>
        <end position="88"/>
    </location>
</feature>
<keyword evidence="1" id="KW-0880">Kelch repeat</keyword>
<feature type="region of interest" description="Disordered" evidence="3">
    <location>
        <begin position="45"/>
        <end position="138"/>
    </location>
</feature>
<feature type="compositionally biased region" description="Basic and acidic residues" evidence="3">
    <location>
        <begin position="165"/>
        <end position="180"/>
    </location>
</feature>
<keyword evidence="5" id="KW-1185">Reference proteome</keyword>
<dbReference type="InterPro" id="IPR015915">
    <property type="entry name" value="Kelch-typ_b-propeller"/>
</dbReference>
<evidence type="ECO:0000313" key="5">
    <source>
        <dbReference type="Proteomes" id="UP000654075"/>
    </source>
</evidence>
<evidence type="ECO:0000256" key="3">
    <source>
        <dbReference type="SAM" id="MobiDB-lite"/>
    </source>
</evidence>
<keyword evidence="2" id="KW-0677">Repeat</keyword>
<dbReference type="AlphaFoldDB" id="A0A813HEC2"/>
<evidence type="ECO:0000313" key="4">
    <source>
        <dbReference type="EMBL" id="CAE8636234.1"/>
    </source>
</evidence>